<dbReference type="InterPro" id="IPR036322">
    <property type="entry name" value="WD40_repeat_dom_sf"/>
</dbReference>
<evidence type="ECO:0000256" key="1">
    <source>
        <dbReference type="PROSITE-ProRule" id="PRU00221"/>
    </source>
</evidence>
<dbReference type="SMART" id="SM00320">
    <property type="entry name" value="WD40"/>
    <property type="match status" value="2"/>
</dbReference>
<dbReference type="InParanoid" id="A0A1X7V5I9"/>
<dbReference type="PROSITE" id="PS50082">
    <property type="entry name" value="WD_REPEATS_2"/>
    <property type="match status" value="1"/>
</dbReference>
<dbReference type="PANTHER" id="PTHR15653">
    <property type="entry name" value="STRIATIN"/>
    <property type="match status" value="1"/>
</dbReference>
<dbReference type="SUPFAM" id="SSF50978">
    <property type="entry name" value="WD40 repeat-like"/>
    <property type="match status" value="1"/>
</dbReference>
<proteinExistence type="predicted"/>
<dbReference type="Pfam" id="PF00400">
    <property type="entry name" value="WD40"/>
    <property type="match status" value="2"/>
</dbReference>
<dbReference type="InterPro" id="IPR051488">
    <property type="entry name" value="WD_repeat_striatin"/>
</dbReference>
<dbReference type="STRING" id="400682.A0A1X7V5I9"/>
<dbReference type="eggNOG" id="KOG0642">
    <property type="taxonomic scope" value="Eukaryota"/>
</dbReference>
<protein>
    <submittedName>
        <fullName evidence="2">Uncharacterized protein</fullName>
    </submittedName>
</protein>
<accession>A0A1X7V5I9</accession>
<dbReference type="AlphaFoldDB" id="A0A1X7V5I9"/>
<dbReference type="InterPro" id="IPR001680">
    <property type="entry name" value="WD40_rpt"/>
</dbReference>
<dbReference type="Gene3D" id="2.130.10.10">
    <property type="entry name" value="YVTN repeat-like/Quinoprotein amine dehydrogenase"/>
    <property type="match status" value="1"/>
</dbReference>
<dbReference type="OMA" id="STHACIQ"/>
<name>A0A1X7V5I9_AMPQE</name>
<dbReference type="PANTHER" id="PTHR15653:SF0">
    <property type="entry name" value="CONNECTOR OF KINASE TO AP-1, ISOFORM E"/>
    <property type="match status" value="1"/>
</dbReference>
<sequence>MFYLLYGTPTTQINKVLSHPTLPIVITAHEDKYICFFDSKSGQVTHSMTAHMDAVTGLAIDPHGLYILSGSHDGSLRFWSMETKTCVQEITAHRKRFDESIYNVTCHLTKPFFASAGADGIAKVLL</sequence>
<feature type="repeat" description="WD" evidence="1">
    <location>
        <begin position="48"/>
        <end position="89"/>
    </location>
</feature>
<dbReference type="EnsemblMetazoa" id="Aqu2.1.35283_001">
    <property type="protein sequence ID" value="Aqu2.1.35283_001"/>
    <property type="gene ID" value="Aqu2.1.35283"/>
</dbReference>
<organism evidence="2">
    <name type="scientific">Amphimedon queenslandica</name>
    <name type="common">Sponge</name>
    <dbReference type="NCBI Taxonomy" id="400682"/>
    <lineage>
        <taxon>Eukaryota</taxon>
        <taxon>Metazoa</taxon>
        <taxon>Porifera</taxon>
        <taxon>Demospongiae</taxon>
        <taxon>Heteroscleromorpha</taxon>
        <taxon>Haplosclerida</taxon>
        <taxon>Niphatidae</taxon>
        <taxon>Amphimedon</taxon>
    </lineage>
</organism>
<reference evidence="2" key="1">
    <citation type="submission" date="2017-05" db="UniProtKB">
        <authorList>
            <consortium name="EnsemblMetazoa"/>
        </authorList>
    </citation>
    <scope>IDENTIFICATION</scope>
</reference>
<keyword evidence="1" id="KW-0853">WD repeat</keyword>
<evidence type="ECO:0000313" key="2">
    <source>
        <dbReference type="EnsemblMetazoa" id="Aqu2.1.35283_001"/>
    </source>
</evidence>
<dbReference type="OrthoDB" id="727118at2759"/>
<dbReference type="InterPro" id="IPR015943">
    <property type="entry name" value="WD40/YVTN_repeat-like_dom_sf"/>
</dbReference>
<dbReference type="PROSITE" id="PS50294">
    <property type="entry name" value="WD_REPEATS_REGION"/>
    <property type="match status" value="1"/>
</dbReference>